<organism evidence="7 8">
    <name type="scientific">Vitis vinifera</name>
    <name type="common">Grape</name>
    <dbReference type="NCBI Taxonomy" id="29760"/>
    <lineage>
        <taxon>Eukaryota</taxon>
        <taxon>Viridiplantae</taxon>
        <taxon>Streptophyta</taxon>
        <taxon>Embryophyta</taxon>
        <taxon>Tracheophyta</taxon>
        <taxon>Spermatophyta</taxon>
        <taxon>Magnoliopsida</taxon>
        <taxon>eudicotyledons</taxon>
        <taxon>Gunneridae</taxon>
        <taxon>Pentapetalae</taxon>
        <taxon>rosids</taxon>
        <taxon>Vitales</taxon>
        <taxon>Vitaceae</taxon>
        <taxon>Viteae</taxon>
        <taxon>Vitis</taxon>
    </lineage>
</organism>
<feature type="compositionally biased region" description="Basic residues" evidence="4">
    <location>
        <begin position="1187"/>
        <end position="1198"/>
    </location>
</feature>
<dbReference type="InterPro" id="IPR044977">
    <property type="entry name" value="RLT1-3"/>
</dbReference>
<dbReference type="InterPro" id="IPR018501">
    <property type="entry name" value="DDT_dom"/>
</dbReference>
<evidence type="ECO:0000256" key="2">
    <source>
        <dbReference type="ARBA" id="ARBA00023163"/>
    </source>
</evidence>
<dbReference type="InterPro" id="IPR028942">
    <property type="entry name" value="WHIM1_dom"/>
</dbReference>
<feature type="compositionally biased region" description="Gly residues" evidence="4">
    <location>
        <begin position="1295"/>
        <end position="1307"/>
    </location>
</feature>
<keyword evidence="7" id="KW-0238">DNA-binding</keyword>
<comment type="caution">
    <text evidence="7">The sequence shown here is derived from an EMBL/GenBank/DDBJ whole genome shotgun (WGS) entry which is preliminary data.</text>
</comment>
<dbReference type="EMBL" id="QGNW01001517">
    <property type="protein sequence ID" value="RVW38008.1"/>
    <property type="molecule type" value="Genomic_DNA"/>
</dbReference>
<keyword evidence="3" id="KW-0539">Nucleus</keyword>
<dbReference type="Pfam" id="PF15613">
    <property type="entry name" value="WSD"/>
    <property type="match status" value="1"/>
</dbReference>
<sequence length="1369" mass="152156">MEKPMIPNVLSCKFLKSQFYKRKEANISCIHKRPLPMRKAPFVYHINSSNWEDPNNHTTNKHEQIGGWVVAMGWRHLGGGDNRVGIGGGKQCGGSDSSREGVYLLSVFPPTSVQLRRPFAVQPWVDSEENIGNLLMVWRFLITFADVLQLWPFTLDEFVQAFHDYDSRLMGEIHIALVKLIIKDIEDVARTPSLGLGTNQNTAAGPEGGHPHIVEGAYAWGFDIRNWQRHLNPLTWPEILRQFALSAGFGPQLKKRSSEWSYSRENNEIKGCEDIVSTLRNGSAAVNAAAIMKGKGFSLSRRSRHRLTPGTVKFAVFHVLSLEGSKGLTILELADKIQKSGLRDLTRSKAPEASISAALSRDAALFERTAPCTYCVRPTFRKDPADAEKVLSAAREKVHVFENGFLAGEDVDDVERDDDSECDVAEGPEVDDLGTPSNANKNTIHLNNDGSTCSGNGKANACNDVINPQNEVVKDFSSPLSSGTKVTTTASITLNQYGAGNPDQENVEIDESNSGEPWVQGLAEGEYSDLSVEERLNALVALIGVANEGNTIRAVLEDRLEAAIALKKQMWAEAQLDKKRLKEENITKVQYTSCIASKADMKPTSAAAEGSQSPLPVDNKNNEASLNTAVGQKPSVSSHNVQNHLSTLPTEGTSIVQESTVPNNFISQHGYDAERSRLQLKSYIAHRAEYVYVYRSLPLGQDRRRNRYWQFVASASRNDPGSGRIFVELHDGYWRLINSEEAFDALITSLDTRGIRESHLHAMLQKIEMAFKENVRRNSQCVDNVGQTRTTVKNENTETDSNPDCIAGFDSPNSTVCGLVSDALEPLSSFGIELGRNEMEKRATLKRYQDFQKWMWKECFNSEALCSMKYGKKRCAQLLSICDFCFECYFNEDNHCPSCHRTFGSFDNNVHFLEHVIQCENKKKTNPEDLHISDSSLPLGIRLLKALLAFIEVSIPLDALESFGWKDIKERLGVLEEESCCLTIVTGNRQNPLLMAVDLNHDPIPPIWQLFRGVIVTLLEGVIKQDCLSTEFRTTKELLGSCTSSGNAVYDSAYTGSVPVLAWIPQTTAAVAVRLLELDASISYIHHDKSQCHDDKKELGEFRVSSPPPPTFSFLPLFFPGCIGIPNLLHVLKTNDHLSSPLLQKFPSRYAPVKNAQEVEISGFPQDIHKKEENWTDLGNGRDSSRHGQRGRGRGRGRLHGEKWQRRVSSSRPHTGKHNARDNPNLNQRRGLQDRRTREQESQGQGCRRGPRTVRRRADKRAVKGLRLVIWVTCSGDTVESDDNAPEMEHEHGSWGLGFDGVSGGQTGDLMEVSDEDAEGSEDDNGSEEEGDDDNSEDANMNECSDGLVNGVGNEDLGTEYATSEDYSD</sequence>
<dbReference type="InterPro" id="IPR007759">
    <property type="entry name" value="Asxl_HARE-HTH"/>
</dbReference>
<proteinExistence type="predicted"/>
<comment type="subcellular location">
    <subcellularLocation>
        <location evidence="1">Nucleus</location>
    </subcellularLocation>
</comment>
<name>A0A438DRX8_VITVI</name>
<evidence type="ECO:0000256" key="1">
    <source>
        <dbReference type="ARBA" id="ARBA00004123"/>
    </source>
</evidence>
<dbReference type="SMART" id="SM00571">
    <property type="entry name" value="DDT"/>
    <property type="match status" value="1"/>
</dbReference>
<dbReference type="GO" id="GO:0003677">
    <property type="term" value="F:DNA binding"/>
    <property type="evidence" value="ECO:0007669"/>
    <property type="project" value="UniProtKB-KW"/>
</dbReference>
<evidence type="ECO:0000259" key="6">
    <source>
        <dbReference type="PROSITE" id="PS51913"/>
    </source>
</evidence>
<dbReference type="PROSITE" id="PS50827">
    <property type="entry name" value="DDT"/>
    <property type="match status" value="1"/>
</dbReference>
<evidence type="ECO:0000313" key="7">
    <source>
        <dbReference type="EMBL" id="RVW38008.1"/>
    </source>
</evidence>
<feature type="region of interest" description="Disordered" evidence="4">
    <location>
        <begin position="1277"/>
        <end position="1369"/>
    </location>
</feature>
<accession>A0A438DRX8</accession>
<evidence type="ECO:0000256" key="4">
    <source>
        <dbReference type="SAM" id="MobiDB-lite"/>
    </source>
</evidence>
<reference evidence="7 8" key="1">
    <citation type="journal article" date="2018" name="PLoS Genet.">
        <title>Population sequencing reveals clonal diversity and ancestral inbreeding in the grapevine cultivar Chardonnay.</title>
        <authorList>
            <person name="Roach M.J."/>
            <person name="Johnson D.L."/>
            <person name="Bohlmann J."/>
            <person name="van Vuuren H.J."/>
            <person name="Jones S.J."/>
            <person name="Pretorius I.S."/>
            <person name="Schmidt S.A."/>
            <person name="Borneman A.R."/>
        </authorList>
    </citation>
    <scope>NUCLEOTIDE SEQUENCE [LARGE SCALE GENOMIC DNA]</scope>
    <source>
        <strain evidence="8">cv. Chardonnay</strain>
        <tissue evidence="7">Leaf</tissue>
    </source>
</reference>
<dbReference type="GO" id="GO:0005634">
    <property type="term" value="C:nucleus"/>
    <property type="evidence" value="ECO:0007669"/>
    <property type="project" value="UniProtKB-SubCell"/>
</dbReference>
<dbReference type="PANTHER" id="PTHR36968">
    <property type="entry name" value="HOMEOBOX-DDT DOMAIN PROTEIN RLT2"/>
    <property type="match status" value="1"/>
</dbReference>
<evidence type="ECO:0000313" key="8">
    <source>
        <dbReference type="Proteomes" id="UP000288805"/>
    </source>
</evidence>
<dbReference type="PROSITE" id="PS51913">
    <property type="entry name" value="HTH_HARE"/>
    <property type="match status" value="1"/>
</dbReference>
<feature type="compositionally biased region" description="Basic and acidic residues" evidence="4">
    <location>
        <begin position="1231"/>
        <end position="1241"/>
    </location>
</feature>
<dbReference type="Proteomes" id="UP000288805">
    <property type="component" value="Unassembled WGS sequence"/>
</dbReference>
<feature type="compositionally biased region" description="Basic residues" evidence="4">
    <location>
        <begin position="1249"/>
        <end position="1259"/>
    </location>
</feature>
<gene>
    <name evidence="7" type="primary">RLT1_1</name>
    <name evidence="7" type="ORF">CK203_084230</name>
</gene>
<protein>
    <submittedName>
        <fullName evidence="7">Homeobox-DDT domain protein RLT1</fullName>
    </submittedName>
</protein>
<feature type="compositionally biased region" description="Acidic residues" evidence="4">
    <location>
        <begin position="1312"/>
        <end position="1337"/>
    </location>
</feature>
<dbReference type="Pfam" id="PF05066">
    <property type="entry name" value="HARE-HTH"/>
    <property type="match status" value="1"/>
</dbReference>
<dbReference type="Pfam" id="PF02791">
    <property type="entry name" value="DDT"/>
    <property type="match status" value="1"/>
</dbReference>
<evidence type="ECO:0000259" key="5">
    <source>
        <dbReference type="PROSITE" id="PS50827"/>
    </source>
</evidence>
<dbReference type="GO" id="GO:0006357">
    <property type="term" value="P:regulation of transcription by RNA polymerase II"/>
    <property type="evidence" value="ECO:0007669"/>
    <property type="project" value="InterPro"/>
</dbReference>
<keyword evidence="7" id="KW-0371">Homeobox</keyword>
<dbReference type="InterPro" id="IPR028941">
    <property type="entry name" value="WHIM2_dom"/>
</dbReference>
<evidence type="ECO:0000256" key="3">
    <source>
        <dbReference type="ARBA" id="ARBA00023242"/>
    </source>
</evidence>
<feature type="domain" description="HTH HARE-type" evidence="6">
    <location>
        <begin position="310"/>
        <end position="379"/>
    </location>
</feature>
<feature type="domain" description="DDT" evidence="5">
    <location>
        <begin position="128"/>
        <end position="187"/>
    </location>
</feature>
<dbReference type="PANTHER" id="PTHR36968:SF13">
    <property type="entry name" value="HOMEOBOX-DDT DOMAIN PROTEIN RLT1"/>
    <property type="match status" value="1"/>
</dbReference>
<feature type="region of interest" description="Disordered" evidence="4">
    <location>
        <begin position="1162"/>
        <end position="1259"/>
    </location>
</feature>
<keyword evidence="2" id="KW-0804">Transcription</keyword>
<dbReference type="Pfam" id="PF15612">
    <property type="entry name" value="WHIM1"/>
    <property type="match status" value="1"/>
</dbReference>